<proteinExistence type="predicted"/>
<accession>A0A1W0A8D0</accession>
<feature type="compositionally biased region" description="Basic and acidic residues" evidence="2">
    <location>
        <begin position="793"/>
        <end position="806"/>
    </location>
</feature>
<feature type="coiled-coil region" evidence="1">
    <location>
        <begin position="51"/>
        <end position="115"/>
    </location>
</feature>
<gene>
    <name evidence="3" type="ORF">THRCLA_20353</name>
</gene>
<feature type="coiled-coil region" evidence="1">
    <location>
        <begin position="463"/>
        <end position="490"/>
    </location>
</feature>
<evidence type="ECO:0000313" key="3">
    <source>
        <dbReference type="EMBL" id="OQS06536.1"/>
    </source>
</evidence>
<keyword evidence="4" id="KW-1185">Reference proteome</keyword>
<dbReference type="STRING" id="74557.A0A1W0A8D0"/>
<organism evidence="3 4">
    <name type="scientific">Thraustotheca clavata</name>
    <dbReference type="NCBI Taxonomy" id="74557"/>
    <lineage>
        <taxon>Eukaryota</taxon>
        <taxon>Sar</taxon>
        <taxon>Stramenopiles</taxon>
        <taxon>Oomycota</taxon>
        <taxon>Saprolegniomycetes</taxon>
        <taxon>Saprolegniales</taxon>
        <taxon>Achlyaceae</taxon>
        <taxon>Thraustotheca</taxon>
    </lineage>
</organism>
<feature type="region of interest" description="Disordered" evidence="2">
    <location>
        <begin position="785"/>
        <end position="812"/>
    </location>
</feature>
<dbReference type="Proteomes" id="UP000243217">
    <property type="component" value="Unassembled WGS sequence"/>
</dbReference>
<dbReference type="AlphaFoldDB" id="A0A1W0A8D0"/>
<name>A0A1W0A8D0_9STRA</name>
<sequence>MAELSDDIVDEFNEWLDSVDLNSASSSGQSVKKQRLKVSGNAGLSAFQKHQQKQKNELSYLKQKVAELQEHARILKESNEVKALIDPPSKWEQLAKRERKRRLQAMRENERLKASLDDQVKFAESLAAIVRKRPRLSLFSNECEKPWKQATLTKDPIERKATCQAVTDEEYQYLESAFIEARLIDSTNEHRRYHACVQHGVLEVHTMLHFNIRNSMDIVARVAWDILRGAYPVRSVGGIYELMEELDEDTAYVNSVCHYSVGTMLRRVAMRRYWENPTRCVVVARNITKDDLYPIDTSLDITEEVSWLVMEEEDVYDADAGQRTKNIVARYFQKSKPAFAEFRPKEIQEPESKYLMELYGNYCDGFISTMEQVVENESSGQSSSDDSIFARNGLSLLPAKTKSQLAMLKHKKKMQDEVAFLNRTVVELNAQLAQLTQDKRSDKTPTRWERLAKCERKRQNDSLRENRRLKLALEEQVKFAENLVQLMRKKPKLDLIPGDAHDHWNQLNLGLDPVARLNAYHGIIDHTYNDIDAAFIEAGLVDCPLNRHDYVPKSTNNMLEIQSIVCMAFPAPVDITSEASWQVLRGAVDMPCLNGSYKMLVEIDPSTTYVAGVRHHAFVVTQRRVIVKKYIEDDRFVIVTRSIYEDEMYPMDDNVAHCNEISWLTVESLSPTSSIVKFFQKSTPTSNPSNEFGHECEYLMDSFPKNTAGYEAAILNEIYRLEGLLQQSHNSSNMTSESYRDVLLRGMEKIDTDYIGGINVATGSNVPQSKLGMTNVDQAILDTICTTPSTNSDKSDREDGKPEPKKQLNKQQLAVLRHRKRRQNEFAYLKKAVIDLQAQLASLNQAAELREILNPPSRWEKFAKVEKKREQEAITENRLLRAAIQEQVQFAECLMTIVRKKPRLAALSTDQNDLWKQMTLAADPHIRSFAMHAIVDREYERVNSALIECGLLDDNAQEVRKHIPKIVHGMLEIETLVCKYFREPMHVVAEGVWQVFRGAVEMHGDNGTYRCIANIDPSFAYVSDVRPFAMGVIERRIIVKKYVDSPSRVVFVGRGIHEDQLYPINTGHSVTNEVSWTTIESCPSNPGMTVVKHFLKLKPTLTHYQGMDETIPISRYIMDAYSLFSMSFGRLILQTIARLSAHYAHG</sequence>
<evidence type="ECO:0000313" key="4">
    <source>
        <dbReference type="Proteomes" id="UP000243217"/>
    </source>
</evidence>
<dbReference type="OrthoDB" id="64619at2759"/>
<evidence type="ECO:0000256" key="2">
    <source>
        <dbReference type="SAM" id="MobiDB-lite"/>
    </source>
</evidence>
<keyword evidence="1" id="KW-0175">Coiled coil</keyword>
<comment type="caution">
    <text evidence="3">The sequence shown here is derived from an EMBL/GenBank/DDBJ whole genome shotgun (WGS) entry which is preliminary data.</text>
</comment>
<feature type="coiled-coil region" evidence="1">
    <location>
        <begin position="411"/>
        <end position="438"/>
    </location>
</feature>
<reference evidence="3 4" key="1">
    <citation type="journal article" date="2014" name="Genome Biol. Evol.">
        <title>The secreted proteins of Achlya hypogyna and Thraustotheca clavata identify the ancestral oomycete secretome and reveal gene acquisitions by horizontal gene transfer.</title>
        <authorList>
            <person name="Misner I."/>
            <person name="Blouin N."/>
            <person name="Leonard G."/>
            <person name="Richards T.A."/>
            <person name="Lane C.E."/>
        </authorList>
    </citation>
    <scope>NUCLEOTIDE SEQUENCE [LARGE SCALE GENOMIC DNA]</scope>
    <source>
        <strain evidence="3 4">ATCC 34112</strain>
    </source>
</reference>
<evidence type="ECO:0008006" key="5">
    <source>
        <dbReference type="Google" id="ProtNLM"/>
    </source>
</evidence>
<dbReference type="EMBL" id="JNBS01000333">
    <property type="protein sequence ID" value="OQS06536.1"/>
    <property type="molecule type" value="Genomic_DNA"/>
</dbReference>
<protein>
    <recommendedName>
        <fullName evidence="5">START domain-containing protein</fullName>
    </recommendedName>
</protein>
<evidence type="ECO:0000256" key="1">
    <source>
        <dbReference type="SAM" id="Coils"/>
    </source>
</evidence>